<dbReference type="AlphaFoldDB" id="A0A397W762"/>
<sequence length="154" mass="18511">MEKDENIIRYLEVWLNSKIRIRTMIQKAKEFVKQMTRSLNKLLYIQKQKKERWIQTKAIMTNEKIIDRIVKKMEKEVILSTLPNLKDEEDEKKNLEIPLLNYGSQPENIDSVVENKLINRLKRNLSYAEKDLVFYMNGSCKIEHKLDLQELEIE</sequence>
<organism evidence="1 2">
    <name type="scientific">Gigaspora rosea</name>
    <dbReference type="NCBI Taxonomy" id="44941"/>
    <lineage>
        <taxon>Eukaryota</taxon>
        <taxon>Fungi</taxon>
        <taxon>Fungi incertae sedis</taxon>
        <taxon>Mucoromycota</taxon>
        <taxon>Glomeromycotina</taxon>
        <taxon>Glomeromycetes</taxon>
        <taxon>Diversisporales</taxon>
        <taxon>Gigasporaceae</taxon>
        <taxon>Gigaspora</taxon>
    </lineage>
</organism>
<evidence type="ECO:0000313" key="1">
    <source>
        <dbReference type="EMBL" id="RIB29179.1"/>
    </source>
</evidence>
<comment type="caution">
    <text evidence="1">The sequence shown here is derived from an EMBL/GenBank/DDBJ whole genome shotgun (WGS) entry which is preliminary data.</text>
</comment>
<gene>
    <name evidence="1" type="ORF">C2G38_2155996</name>
</gene>
<reference evidence="1 2" key="1">
    <citation type="submission" date="2018-06" db="EMBL/GenBank/DDBJ databases">
        <title>Comparative genomics reveals the genomic features of Rhizophagus irregularis, R. cerebriforme, R. diaphanum and Gigaspora rosea, and their symbiotic lifestyle signature.</title>
        <authorList>
            <person name="Morin E."/>
            <person name="San Clemente H."/>
            <person name="Chen E.C.H."/>
            <person name="De La Providencia I."/>
            <person name="Hainaut M."/>
            <person name="Kuo A."/>
            <person name="Kohler A."/>
            <person name="Murat C."/>
            <person name="Tang N."/>
            <person name="Roy S."/>
            <person name="Loubradou J."/>
            <person name="Henrissat B."/>
            <person name="Grigoriev I.V."/>
            <person name="Corradi N."/>
            <person name="Roux C."/>
            <person name="Martin F.M."/>
        </authorList>
    </citation>
    <scope>NUCLEOTIDE SEQUENCE [LARGE SCALE GENOMIC DNA]</scope>
    <source>
        <strain evidence="1 2">DAOM 194757</strain>
    </source>
</reference>
<proteinExistence type="predicted"/>
<name>A0A397W762_9GLOM</name>
<dbReference type="Proteomes" id="UP000266673">
    <property type="component" value="Unassembled WGS sequence"/>
</dbReference>
<dbReference type="EMBL" id="QKWP01000044">
    <property type="protein sequence ID" value="RIB29179.1"/>
    <property type="molecule type" value="Genomic_DNA"/>
</dbReference>
<keyword evidence="2" id="KW-1185">Reference proteome</keyword>
<protein>
    <submittedName>
        <fullName evidence="1">Uncharacterized protein</fullName>
    </submittedName>
</protein>
<accession>A0A397W762</accession>
<evidence type="ECO:0000313" key="2">
    <source>
        <dbReference type="Proteomes" id="UP000266673"/>
    </source>
</evidence>